<evidence type="ECO:0000313" key="2">
    <source>
        <dbReference type="Proteomes" id="UP000006906"/>
    </source>
</evidence>
<dbReference type="Proteomes" id="UP000006906">
    <property type="component" value="Chromosome 13"/>
</dbReference>
<dbReference type="KEGG" id="cre:CHLRE_13g605500v5"/>
<dbReference type="PANTHER" id="PTHR11258:SF11">
    <property type="entry name" value="C2H2-TYPE DOMAIN-CONTAINING PROTEIN"/>
    <property type="match status" value="1"/>
</dbReference>
<reference evidence="1 2" key="1">
    <citation type="journal article" date="2007" name="Science">
        <title>The Chlamydomonas genome reveals the evolution of key animal and plant functions.</title>
        <authorList>
            <person name="Merchant S.S."/>
            <person name="Prochnik S.E."/>
            <person name="Vallon O."/>
            <person name="Harris E.H."/>
            <person name="Karpowicz S.J."/>
            <person name="Witman G.B."/>
            <person name="Terry A."/>
            <person name="Salamov A."/>
            <person name="Fritz-Laylin L.K."/>
            <person name="Marechal-Drouard L."/>
            <person name="Marshall W.F."/>
            <person name="Qu L.H."/>
            <person name="Nelson D.R."/>
            <person name="Sanderfoot A.A."/>
            <person name="Spalding M.H."/>
            <person name="Kapitonov V.V."/>
            <person name="Ren Q."/>
            <person name="Ferris P."/>
            <person name="Lindquist E."/>
            <person name="Shapiro H."/>
            <person name="Lucas S.M."/>
            <person name="Grimwood J."/>
            <person name="Schmutz J."/>
            <person name="Cardol P."/>
            <person name="Cerutti H."/>
            <person name="Chanfreau G."/>
            <person name="Chen C.L."/>
            <person name="Cognat V."/>
            <person name="Croft M.T."/>
            <person name="Dent R."/>
            <person name="Dutcher S."/>
            <person name="Fernandez E."/>
            <person name="Fukuzawa H."/>
            <person name="Gonzalez-Ballester D."/>
            <person name="Gonzalez-Halphen D."/>
            <person name="Hallmann A."/>
            <person name="Hanikenne M."/>
            <person name="Hippler M."/>
            <person name="Inwood W."/>
            <person name="Jabbari K."/>
            <person name="Kalanon M."/>
            <person name="Kuras R."/>
            <person name="Lefebvre P.A."/>
            <person name="Lemaire S.D."/>
            <person name="Lobanov A.V."/>
            <person name="Lohr M."/>
            <person name="Manuell A."/>
            <person name="Meier I."/>
            <person name="Mets L."/>
            <person name="Mittag M."/>
            <person name="Mittelmeier T."/>
            <person name="Moroney J.V."/>
            <person name="Moseley J."/>
            <person name="Napoli C."/>
            <person name="Nedelcu A.M."/>
            <person name="Niyogi K."/>
            <person name="Novoselov S.V."/>
            <person name="Paulsen I.T."/>
            <person name="Pazour G."/>
            <person name="Purton S."/>
            <person name="Ral J.P."/>
            <person name="Riano-Pachon D.M."/>
            <person name="Riekhof W."/>
            <person name="Rymarquis L."/>
            <person name="Schroda M."/>
            <person name="Stern D."/>
            <person name="Umen J."/>
            <person name="Willows R."/>
            <person name="Wilson N."/>
            <person name="Zimmer S.L."/>
            <person name="Allmer J."/>
            <person name="Balk J."/>
            <person name="Bisova K."/>
            <person name="Chen C.J."/>
            <person name="Elias M."/>
            <person name="Gendler K."/>
            <person name="Hauser C."/>
            <person name="Lamb M.R."/>
            <person name="Ledford H."/>
            <person name="Long J.C."/>
            <person name="Minagawa J."/>
            <person name="Page M.D."/>
            <person name="Pan J."/>
            <person name="Pootakham W."/>
            <person name="Roje S."/>
            <person name="Rose A."/>
            <person name="Stahlberg E."/>
            <person name="Terauchi A.M."/>
            <person name="Yang P."/>
            <person name="Ball S."/>
            <person name="Bowler C."/>
            <person name="Dieckmann C.L."/>
            <person name="Gladyshev V.N."/>
            <person name="Green P."/>
            <person name="Jorgensen R."/>
            <person name="Mayfield S."/>
            <person name="Mueller-Roeber B."/>
            <person name="Rajamani S."/>
            <person name="Sayre R.T."/>
            <person name="Brokstein P."/>
            <person name="Dubchak I."/>
            <person name="Goodstein D."/>
            <person name="Hornick L."/>
            <person name="Huang Y.W."/>
            <person name="Jhaveri J."/>
            <person name="Luo Y."/>
            <person name="Martinez D."/>
            <person name="Ngau W.C."/>
            <person name="Otillar B."/>
            <person name="Poliakov A."/>
            <person name="Porter A."/>
            <person name="Szajkowski L."/>
            <person name="Werner G."/>
            <person name="Zhou K."/>
            <person name="Grigoriev I.V."/>
            <person name="Rokhsar D.S."/>
            <person name="Grossman A.R."/>
        </authorList>
    </citation>
    <scope>NUCLEOTIDE SEQUENCE [LARGE SCALE GENOMIC DNA]</scope>
    <source>
        <strain evidence="2">CC-503</strain>
    </source>
</reference>
<dbReference type="GeneID" id="5724632"/>
<protein>
    <recommendedName>
        <fullName evidence="3">2'-5'-oligoadenylate synthetase 1 domain-containing protein</fullName>
    </recommendedName>
</protein>
<dbReference type="Gene3D" id="1.10.1410.20">
    <property type="entry name" value="2'-5'-oligoadenylate synthetase 1, domain 2"/>
    <property type="match status" value="1"/>
</dbReference>
<gene>
    <name evidence="1" type="ORF">CHLRE_13g605500v5</name>
</gene>
<dbReference type="GO" id="GO:0001730">
    <property type="term" value="F:2'-5'-oligoadenylate synthetase activity"/>
    <property type="evidence" value="ECO:0000318"/>
    <property type="project" value="GO_Central"/>
</dbReference>
<dbReference type="InterPro" id="IPR043519">
    <property type="entry name" value="NT_sf"/>
</dbReference>
<organism evidence="1 2">
    <name type="scientific">Chlamydomonas reinhardtii</name>
    <name type="common">Chlamydomonas smithii</name>
    <dbReference type="NCBI Taxonomy" id="3055"/>
    <lineage>
        <taxon>Eukaryota</taxon>
        <taxon>Viridiplantae</taxon>
        <taxon>Chlorophyta</taxon>
        <taxon>core chlorophytes</taxon>
        <taxon>Chlorophyceae</taxon>
        <taxon>CS clade</taxon>
        <taxon>Chlamydomonadales</taxon>
        <taxon>Chlamydomonadaceae</taxon>
        <taxon>Chlamydomonas</taxon>
    </lineage>
</organism>
<evidence type="ECO:0008006" key="3">
    <source>
        <dbReference type="Google" id="ProtNLM"/>
    </source>
</evidence>
<dbReference type="RefSeq" id="XP_042917845.1">
    <property type="nucleotide sequence ID" value="XM_043069870.1"/>
</dbReference>
<dbReference type="Gene3D" id="3.30.460.10">
    <property type="entry name" value="Beta Polymerase, domain 2"/>
    <property type="match status" value="1"/>
</dbReference>
<dbReference type="SUPFAM" id="SSF81301">
    <property type="entry name" value="Nucleotidyltransferase"/>
    <property type="match status" value="1"/>
</dbReference>
<dbReference type="AlphaFoldDB" id="A0A2K3D1F2"/>
<dbReference type="FunFam" id="3.30.460.10:FF:000071">
    <property type="entry name" value="Predicted protein"/>
    <property type="match status" value="1"/>
</dbReference>
<dbReference type="EMBL" id="CM008974">
    <property type="protein sequence ID" value="PNW74366.1"/>
    <property type="molecule type" value="Genomic_DNA"/>
</dbReference>
<sequence>MSYSDFIKLARALYEDEDYDVDPWDYYDDDGVADIDLYDPVDSSFVAQAQALAQALQAQARLSKASAAAQRLRQVFPPISAGDPHRTLKMMHLDLTPGGDKSYVRHFNGELRPLTAQGVSNTEPQAANHLIHKLLVQCPVLKVDRFHKGGSFGRRTLVRGAFDVDLSVFVIKFQERALKAADWSGEAGERLQREMQRVVAAYLRGQGLHDVVEVEHGTHYKHCVNVKVHGVDVDIKMAAHVASQQGKQATTPDRGKAQRDVLMQALWDTPPHLRQADPTREAALAEALTAVVKDTHDRVKSLVRLIKCWYKYGLQAEIPNVPSVLLETVVLAAAQRKGLLSPGKQDRTAEVSLFLAALELLDEAVSDRKVVVLEAGPVWGYTRVQAESCRHAWRNDPVVVLHPIDPTCNLAAPQPRRAVDWCRLAHKSRELKRVVEGGSMWELEQQSSLAPAIRALKAA</sequence>
<dbReference type="PROSITE" id="PS50152">
    <property type="entry name" value="25A_SYNTH_3"/>
    <property type="match status" value="1"/>
</dbReference>
<evidence type="ECO:0000313" key="1">
    <source>
        <dbReference type="EMBL" id="PNW74366.1"/>
    </source>
</evidence>
<dbReference type="GO" id="GO:0005654">
    <property type="term" value="C:nucleoplasm"/>
    <property type="evidence" value="ECO:0000318"/>
    <property type="project" value="GO_Central"/>
</dbReference>
<dbReference type="GO" id="GO:0003725">
    <property type="term" value="F:double-stranded RNA binding"/>
    <property type="evidence" value="ECO:0000318"/>
    <property type="project" value="GO_Central"/>
</dbReference>
<name>A0A2K3D1F2_CHLRE</name>
<proteinExistence type="predicted"/>
<keyword evidence="2" id="KW-1185">Reference proteome</keyword>
<dbReference type="GO" id="GO:0005829">
    <property type="term" value="C:cytosol"/>
    <property type="evidence" value="ECO:0000318"/>
    <property type="project" value="GO_Central"/>
</dbReference>
<dbReference type="PANTHER" id="PTHR11258">
    <property type="entry name" value="2-5 OLIGOADENYLATE SYNTHETASE"/>
    <property type="match status" value="1"/>
</dbReference>
<dbReference type="OrthoDB" id="549996at2759"/>
<dbReference type="PaxDb" id="3055-EDO98987"/>
<dbReference type="FunFam" id="1.10.1410.20:FF:000005">
    <property type="entry name" value="Predicted protein"/>
    <property type="match status" value="1"/>
</dbReference>
<accession>A0A2K3D1F2</accession>
<dbReference type="InParanoid" id="A0A2K3D1F2"/>
<dbReference type="Gramene" id="PNW74366">
    <property type="protein sequence ID" value="PNW74366"/>
    <property type="gene ID" value="CHLRE_13g605500v5"/>
</dbReference>
<dbReference type="GO" id="GO:0016020">
    <property type="term" value="C:membrane"/>
    <property type="evidence" value="ECO:0000318"/>
    <property type="project" value="GO_Central"/>
</dbReference>